<dbReference type="Gene3D" id="3.90.550.10">
    <property type="entry name" value="Spore Coat Polysaccharide Biosynthesis Protein SpsA, Chain A"/>
    <property type="match status" value="1"/>
</dbReference>
<dbReference type="InterPro" id="IPR003329">
    <property type="entry name" value="Cytidylyl_trans"/>
</dbReference>
<dbReference type="Pfam" id="PF02348">
    <property type="entry name" value="CTP_transf_3"/>
    <property type="match status" value="1"/>
</dbReference>
<dbReference type="InterPro" id="IPR029044">
    <property type="entry name" value="Nucleotide-diphossugar_trans"/>
</dbReference>
<dbReference type="GO" id="GO:0008781">
    <property type="term" value="F:N-acylneuraminate cytidylyltransferase activity"/>
    <property type="evidence" value="ECO:0007669"/>
    <property type="project" value="TreeGrafter"/>
</dbReference>
<dbReference type="SUPFAM" id="SSF53448">
    <property type="entry name" value="Nucleotide-diphospho-sugar transferases"/>
    <property type="match status" value="1"/>
</dbReference>
<proteinExistence type="predicted"/>
<dbReference type="EMBL" id="DQ864651">
    <property type="protein sequence ID" value="ABI32334.1"/>
    <property type="molecule type" value="Genomic_DNA"/>
</dbReference>
<reference evidence="1" key="1">
    <citation type="submission" date="2006-07" db="EMBL/GenBank/DDBJ databases">
        <title>Sequencing of Campylobacter jejuni QYT LOS locus.</title>
        <authorList>
            <person name="Jiang H."/>
            <person name="Zhang M."/>
            <person name="Gu Y."/>
            <person name="Zhang J."/>
        </authorList>
    </citation>
    <scope>NUCLEOTIDE SEQUENCE</scope>
    <source>
        <strain evidence="1">QYT</strain>
    </source>
</reference>
<sequence length="137" mass="15209">MSLAIIPARGGSKGIKNKNLVLLNNKPLIYYTIKAALNAKSISKVVVSSDSDEILNYAKSQNIDILKRPISLAQDDTTSDKVLLHALKFYKDYEDVVFLQPTSPLRTNIHIDKAFNLYKNSNANALISVSECDNKIL</sequence>
<evidence type="ECO:0000313" key="1">
    <source>
        <dbReference type="EMBL" id="ABI32334.1"/>
    </source>
</evidence>
<dbReference type="PANTHER" id="PTHR21485:SF3">
    <property type="entry name" value="N-ACYLNEURAMINATE CYTIDYLYLTRANSFERASE"/>
    <property type="match status" value="1"/>
</dbReference>
<dbReference type="PANTHER" id="PTHR21485">
    <property type="entry name" value="HAD SUPERFAMILY MEMBERS CMAS AND KDSC"/>
    <property type="match status" value="1"/>
</dbReference>
<dbReference type="CDD" id="cd02513">
    <property type="entry name" value="CMP-NeuAc_Synthase"/>
    <property type="match status" value="1"/>
</dbReference>
<dbReference type="InterPro" id="IPR050793">
    <property type="entry name" value="CMP-NeuNAc_synthase"/>
</dbReference>
<name>Q0GH41_CAMJU</name>
<accession>Q0GH41</accession>
<organism evidence="1">
    <name type="scientific">Campylobacter jejuni</name>
    <dbReference type="NCBI Taxonomy" id="197"/>
    <lineage>
        <taxon>Bacteria</taxon>
        <taxon>Pseudomonadati</taxon>
        <taxon>Campylobacterota</taxon>
        <taxon>Epsilonproteobacteria</taxon>
        <taxon>Campylobacterales</taxon>
        <taxon>Campylobacteraceae</taxon>
        <taxon>Campylobacter</taxon>
    </lineage>
</organism>
<dbReference type="AlphaFoldDB" id="Q0GH41"/>
<protein>
    <submittedName>
        <fullName evidence="1">CMP-sialic acid synthetase</fullName>
    </submittedName>
</protein>